<name>A0ABT3ITI3_9BACT</name>
<organism evidence="2 3">
    <name type="scientific">Chitinophaga nivalis</name>
    <dbReference type="NCBI Taxonomy" id="2991709"/>
    <lineage>
        <taxon>Bacteria</taxon>
        <taxon>Pseudomonadati</taxon>
        <taxon>Bacteroidota</taxon>
        <taxon>Chitinophagia</taxon>
        <taxon>Chitinophagales</taxon>
        <taxon>Chitinophagaceae</taxon>
        <taxon>Chitinophaga</taxon>
    </lineage>
</organism>
<keyword evidence="1" id="KW-1133">Transmembrane helix</keyword>
<keyword evidence="3" id="KW-1185">Reference proteome</keyword>
<comment type="caution">
    <text evidence="2">The sequence shown here is derived from an EMBL/GenBank/DDBJ whole genome shotgun (WGS) entry which is preliminary data.</text>
</comment>
<evidence type="ECO:0000313" key="3">
    <source>
        <dbReference type="Proteomes" id="UP001207742"/>
    </source>
</evidence>
<evidence type="ECO:0000256" key="1">
    <source>
        <dbReference type="SAM" id="Phobius"/>
    </source>
</evidence>
<feature type="transmembrane region" description="Helical" evidence="1">
    <location>
        <begin position="114"/>
        <end position="138"/>
    </location>
</feature>
<dbReference type="Proteomes" id="UP001207742">
    <property type="component" value="Unassembled WGS sequence"/>
</dbReference>
<feature type="transmembrane region" description="Helical" evidence="1">
    <location>
        <begin position="42"/>
        <end position="60"/>
    </location>
</feature>
<feature type="transmembrane region" description="Helical" evidence="1">
    <location>
        <begin position="66"/>
        <end position="90"/>
    </location>
</feature>
<accession>A0ABT3ITI3</accession>
<keyword evidence="1" id="KW-0472">Membrane</keyword>
<feature type="transmembrane region" description="Helical" evidence="1">
    <location>
        <begin position="144"/>
        <end position="165"/>
    </location>
</feature>
<keyword evidence="1" id="KW-0812">Transmembrane</keyword>
<reference evidence="2 3" key="1">
    <citation type="submission" date="2022-10" db="EMBL/GenBank/DDBJ databases">
        <title>Chitinophaga nivalis PC15 sp. nov., isolated from Pyeongchang county, South Korea.</title>
        <authorList>
            <person name="Trinh H.N."/>
        </authorList>
    </citation>
    <scope>NUCLEOTIDE SEQUENCE [LARGE SCALE GENOMIC DNA]</scope>
    <source>
        <strain evidence="2 3">PC14</strain>
    </source>
</reference>
<proteinExistence type="predicted"/>
<dbReference type="RefSeq" id="WP_264734069.1">
    <property type="nucleotide sequence ID" value="NZ_JAPDNR010000001.1"/>
</dbReference>
<sequence>MQTDPLKSAWQNPVVATTDTATLSHLIRQRSSPVLKQIRRQLVIESLAFLTLLLVYYSAFDGDRKPFYLNALLVISVISLLLYNLAGLWLTRQQNITRQVLPTMQLQLQQLKKYAFLSVVLRVLGMAGIFTFFLLSVQWTTAKYGLLLLLITVMATQFYALWSVWQQRIRRVHKIIQELGTPV</sequence>
<evidence type="ECO:0000313" key="2">
    <source>
        <dbReference type="EMBL" id="MCW3487259.1"/>
    </source>
</evidence>
<protein>
    <submittedName>
        <fullName evidence="2">Uncharacterized protein</fullName>
    </submittedName>
</protein>
<gene>
    <name evidence="2" type="ORF">OL497_25400</name>
</gene>
<dbReference type="EMBL" id="JAPDNS010000002">
    <property type="protein sequence ID" value="MCW3487259.1"/>
    <property type="molecule type" value="Genomic_DNA"/>
</dbReference>